<dbReference type="PANTHER" id="PTHR45661:SF3">
    <property type="entry name" value="IG-LIKE DOMAIN-CONTAINING PROTEIN"/>
    <property type="match status" value="1"/>
</dbReference>
<dbReference type="PANTHER" id="PTHR45661">
    <property type="entry name" value="SURFACE ANTIGEN"/>
    <property type="match status" value="1"/>
</dbReference>
<protein>
    <submittedName>
        <fullName evidence="1">Leucine-rich repeat domain-containing protein</fullName>
    </submittedName>
</protein>
<dbReference type="Proteomes" id="UP000824164">
    <property type="component" value="Unassembled WGS sequence"/>
</dbReference>
<name>A0A9D1HF34_9FIRM</name>
<sequence>MAFEFKIENEEALLAGYSGETDEVIFVPERYEGYPVTAVGDHAFYQHKEIHRIHLPESIRQIQAYAFAECRFLEQMELPEGVTFIGDYAFYNCIRLKRINFPSTLDQMGYGSFKNDTELTDIHLFTAPGDENSVNTILDDTNHETTVTFHYPDGSCGKLIFTEFYLDEVPNIEARQFNHLTYGSGSMYRNCLGASGMDYRKYDELFSFATHMDELSTVCQMAVNRLLYPRELGQEAKDQYLDHLASLPDVPIYLMDTEQREALELLMQERVLDKDILEKALQYGQNHGKSEYVSLLIHYKNQWYPAVEKEYDL</sequence>
<accession>A0A9D1HF34</accession>
<dbReference type="InterPro" id="IPR032675">
    <property type="entry name" value="LRR_dom_sf"/>
</dbReference>
<gene>
    <name evidence="1" type="ORF">IAB63_03610</name>
</gene>
<comment type="caution">
    <text evidence="1">The sequence shown here is derived from an EMBL/GenBank/DDBJ whole genome shotgun (WGS) entry which is preliminary data.</text>
</comment>
<dbReference type="SUPFAM" id="SSF52058">
    <property type="entry name" value="L domain-like"/>
    <property type="match status" value="1"/>
</dbReference>
<dbReference type="InterPro" id="IPR053139">
    <property type="entry name" value="Surface_bspA-like"/>
</dbReference>
<dbReference type="Gene3D" id="3.80.10.10">
    <property type="entry name" value="Ribonuclease Inhibitor"/>
    <property type="match status" value="1"/>
</dbReference>
<evidence type="ECO:0000313" key="2">
    <source>
        <dbReference type="Proteomes" id="UP000824164"/>
    </source>
</evidence>
<dbReference type="Pfam" id="PF13306">
    <property type="entry name" value="LRR_5"/>
    <property type="match status" value="1"/>
</dbReference>
<dbReference type="AlphaFoldDB" id="A0A9D1HF34"/>
<dbReference type="EMBL" id="DVLT01000024">
    <property type="protein sequence ID" value="HIU02323.1"/>
    <property type="molecule type" value="Genomic_DNA"/>
</dbReference>
<reference evidence="1" key="2">
    <citation type="journal article" date="2021" name="PeerJ">
        <title>Extensive microbial diversity within the chicken gut microbiome revealed by metagenomics and culture.</title>
        <authorList>
            <person name="Gilroy R."/>
            <person name="Ravi A."/>
            <person name="Getino M."/>
            <person name="Pursley I."/>
            <person name="Horton D.L."/>
            <person name="Alikhan N.F."/>
            <person name="Baker D."/>
            <person name="Gharbi K."/>
            <person name="Hall N."/>
            <person name="Watson M."/>
            <person name="Adriaenssens E.M."/>
            <person name="Foster-Nyarko E."/>
            <person name="Jarju S."/>
            <person name="Secka A."/>
            <person name="Antonio M."/>
            <person name="Oren A."/>
            <person name="Chaudhuri R.R."/>
            <person name="La Ragione R."/>
            <person name="Hildebrand F."/>
            <person name="Pallen M.J."/>
        </authorList>
    </citation>
    <scope>NUCLEOTIDE SEQUENCE</scope>
    <source>
        <strain evidence="1">CHK187-14744</strain>
    </source>
</reference>
<organism evidence="1 2">
    <name type="scientific">Candidatus Onthocola gallistercoris</name>
    <dbReference type="NCBI Taxonomy" id="2840876"/>
    <lineage>
        <taxon>Bacteria</taxon>
        <taxon>Bacillati</taxon>
        <taxon>Bacillota</taxon>
        <taxon>Bacilli</taxon>
        <taxon>Candidatus Onthocola</taxon>
    </lineage>
</organism>
<dbReference type="InterPro" id="IPR026906">
    <property type="entry name" value="LRR_5"/>
</dbReference>
<evidence type="ECO:0000313" key="1">
    <source>
        <dbReference type="EMBL" id="HIU02323.1"/>
    </source>
</evidence>
<reference evidence="1" key="1">
    <citation type="submission" date="2020-10" db="EMBL/GenBank/DDBJ databases">
        <authorList>
            <person name="Gilroy R."/>
        </authorList>
    </citation>
    <scope>NUCLEOTIDE SEQUENCE</scope>
    <source>
        <strain evidence="1">CHK187-14744</strain>
    </source>
</reference>
<proteinExistence type="predicted"/>